<proteinExistence type="predicted"/>
<dbReference type="PANTHER" id="PTHR45947:SF3">
    <property type="entry name" value="SULFOQUINOVOSYL TRANSFERASE SQD2"/>
    <property type="match status" value="1"/>
</dbReference>
<dbReference type="InterPro" id="IPR050194">
    <property type="entry name" value="Glycosyltransferase_grp1"/>
</dbReference>
<dbReference type="STRING" id="1817863.A2Y62_00585"/>
<dbReference type="GO" id="GO:0071793">
    <property type="term" value="P:bacillithiol biosynthetic process"/>
    <property type="evidence" value="ECO:0007669"/>
    <property type="project" value="InterPro"/>
</dbReference>
<dbReference type="NCBIfam" id="TIGR03999">
    <property type="entry name" value="thiol_BshA"/>
    <property type="match status" value="1"/>
</dbReference>
<dbReference type="GO" id="GO:0016757">
    <property type="term" value="F:glycosyltransferase activity"/>
    <property type="evidence" value="ECO:0007669"/>
    <property type="project" value="InterPro"/>
</dbReference>
<name>A0A1F5VML8_9BACT</name>
<feature type="domain" description="Glycosyl transferase family 1" evidence="1">
    <location>
        <begin position="201"/>
        <end position="353"/>
    </location>
</feature>
<dbReference type="SUPFAM" id="SSF53756">
    <property type="entry name" value="UDP-Glycosyltransferase/glycogen phosphorylase"/>
    <property type="match status" value="1"/>
</dbReference>
<reference evidence="3 4" key="1">
    <citation type="journal article" date="2016" name="Nat. Commun.">
        <title>Thousands of microbial genomes shed light on interconnected biogeochemical processes in an aquifer system.</title>
        <authorList>
            <person name="Anantharaman K."/>
            <person name="Brown C.T."/>
            <person name="Hug L.A."/>
            <person name="Sharon I."/>
            <person name="Castelle C.J."/>
            <person name="Probst A.J."/>
            <person name="Thomas B.C."/>
            <person name="Singh A."/>
            <person name="Wilkins M.J."/>
            <person name="Karaoz U."/>
            <person name="Brodie E.L."/>
            <person name="Williams K.H."/>
            <person name="Hubbard S.S."/>
            <person name="Banfield J.F."/>
        </authorList>
    </citation>
    <scope>NUCLEOTIDE SEQUENCE [LARGE SCALE GENOMIC DNA]</scope>
</reference>
<dbReference type="Gene3D" id="3.40.50.2000">
    <property type="entry name" value="Glycogen Phosphorylase B"/>
    <property type="match status" value="2"/>
</dbReference>
<comment type="caution">
    <text evidence="3">The sequence shown here is derived from an EMBL/GenBank/DDBJ whole genome shotgun (WGS) entry which is preliminary data.</text>
</comment>
<dbReference type="Proteomes" id="UP000178943">
    <property type="component" value="Unassembled WGS sequence"/>
</dbReference>
<evidence type="ECO:0000259" key="2">
    <source>
        <dbReference type="Pfam" id="PF13439"/>
    </source>
</evidence>
<dbReference type="EMBL" id="MFGW01000135">
    <property type="protein sequence ID" value="OGF64629.1"/>
    <property type="molecule type" value="Genomic_DNA"/>
</dbReference>
<accession>A0A1F5VML8</accession>
<dbReference type="InterPro" id="IPR028098">
    <property type="entry name" value="Glyco_trans_4-like_N"/>
</dbReference>
<protein>
    <submittedName>
        <fullName evidence="3">N-acetyl-alpha-D-glucosaminyl L-malate synthase BshA</fullName>
    </submittedName>
</protein>
<evidence type="ECO:0000313" key="3">
    <source>
        <dbReference type="EMBL" id="OGF64629.1"/>
    </source>
</evidence>
<feature type="domain" description="Glycosyltransferase subfamily 4-like N-terminal" evidence="2">
    <location>
        <begin position="17"/>
        <end position="183"/>
    </location>
</feature>
<evidence type="ECO:0000313" key="4">
    <source>
        <dbReference type="Proteomes" id="UP000178943"/>
    </source>
</evidence>
<evidence type="ECO:0000259" key="1">
    <source>
        <dbReference type="Pfam" id="PF00534"/>
    </source>
</evidence>
<dbReference type="InterPro" id="IPR023881">
    <property type="entry name" value="Thiol_BshA"/>
</dbReference>
<dbReference type="Pfam" id="PF00534">
    <property type="entry name" value="Glycos_transf_1"/>
    <property type="match status" value="1"/>
</dbReference>
<dbReference type="PANTHER" id="PTHR45947">
    <property type="entry name" value="SULFOQUINOVOSYL TRANSFERASE SQD2"/>
    <property type="match status" value="1"/>
</dbReference>
<gene>
    <name evidence="3" type="ORF">A2Y62_00585</name>
</gene>
<dbReference type="InterPro" id="IPR001296">
    <property type="entry name" value="Glyco_trans_1"/>
</dbReference>
<dbReference type="Pfam" id="PF13439">
    <property type="entry name" value="Glyco_transf_4"/>
    <property type="match status" value="1"/>
</dbReference>
<dbReference type="AlphaFoldDB" id="A0A1F5VML8"/>
<organism evidence="3 4">
    <name type="scientific">Candidatus Fischerbacteria bacterium RBG_13_37_8</name>
    <dbReference type="NCBI Taxonomy" id="1817863"/>
    <lineage>
        <taxon>Bacteria</taxon>
        <taxon>Candidatus Fischeribacteriota</taxon>
    </lineage>
</organism>
<sequence length="377" mass="42648">MKKNRPLKIGIVCYPTYGGSGVVAAELGKHLIKMGHEIHFFSYSLPIRLNSYENKIFFHEVTWIDYPLFEQSPYSLALSAKLVEVSTYYKLDLIHVHYALPHSISAILARDMVKKKKLKIVTTLHGTDVTLVGIDESFYPITKYGIEQSDAVTCVSKFLADLTIEKFFLRKKPHVIPNFVDTNEFVPGKRRHHCPILADSRYNIIHISNFRPIKRVVDVIKAFEIIQKDIDACLLMVGDGSERSQAERYALDHNILSKVHFLGKQINIIELLQSSDILLLPSELESFGLVALEAMSCETPVVSTNVGGLPEVIVHDETGYLTKVGDIKNMAEYCLKILTNPSLKTTLGKNARLRAQNLFDTNKVVPLYEQLYKQILS</sequence>